<dbReference type="RefSeq" id="WP_134526936.1">
    <property type="nucleotide sequence ID" value="NZ_SOHN01000005.1"/>
</dbReference>
<dbReference type="GO" id="GO:0004807">
    <property type="term" value="F:triose-phosphate isomerase activity"/>
    <property type="evidence" value="ECO:0007669"/>
    <property type="project" value="UniProtKB-EC"/>
</dbReference>
<sequence length="263" mass="27686">MSPSSVLLGVSLKMYFDHNRTRSWCTEVAELARRHESLVSGAVTLVVLPGFTSLATTVEIFTGTGVLVGAQDLFWEDRGAFTGEVSGADLTDVGCTFVEIGHAERRALFGEGPAVIAKKLAAAARNGLTPILCVGEASLGTPREAAQACIEQLNASLIEISPTDRGMQIVVAYEPEWAIGAAEPAQADYVAAVAVLLRDWLATRLGEGSARVIYGGSAKPGLLSELGGSVDGLFLGRFAHDATALRQILDEAAARSHQHANLK</sequence>
<keyword evidence="2" id="KW-0324">Glycolysis</keyword>
<dbReference type="PROSITE" id="PS51440">
    <property type="entry name" value="TIM_2"/>
    <property type="match status" value="1"/>
</dbReference>
<proteinExistence type="inferred from homology"/>
<dbReference type="CDD" id="cd00311">
    <property type="entry name" value="TIM"/>
    <property type="match status" value="1"/>
</dbReference>
<dbReference type="GO" id="GO:0019563">
    <property type="term" value="P:glycerol catabolic process"/>
    <property type="evidence" value="ECO:0007669"/>
    <property type="project" value="TreeGrafter"/>
</dbReference>
<dbReference type="InterPro" id="IPR035990">
    <property type="entry name" value="TIM_sf"/>
</dbReference>
<dbReference type="InterPro" id="IPR013785">
    <property type="entry name" value="Aldolase_TIM"/>
</dbReference>
<dbReference type="PANTHER" id="PTHR21139">
    <property type="entry name" value="TRIOSEPHOSPHATE ISOMERASE"/>
    <property type="match status" value="1"/>
</dbReference>
<comment type="subunit">
    <text evidence="2">Homodimer.</text>
</comment>
<dbReference type="GO" id="GO:0005829">
    <property type="term" value="C:cytosol"/>
    <property type="evidence" value="ECO:0007669"/>
    <property type="project" value="TreeGrafter"/>
</dbReference>
<comment type="similarity">
    <text evidence="2">Belongs to the triosephosphate isomerase family.</text>
</comment>
<dbReference type="Pfam" id="PF00121">
    <property type="entry name" value="TIM"/>
    <property type="match status" value="1"/>
</dbReference>
<evidence type="ECO:0000256" key="2">
    <source>
        <dbReference type="RuleBase" id="RU363013"/>
    </source>
</evidence>
<protein>
    <recommendedName>
        <fullName evidence="2">Triosephosphate isomerase</fullName>
        <ecNumber evidence="2">5.3.1.1</ecNumber>
    </recommendedName>
</protein>
<evidence type="ECO:0000256" key="1">
    <source>
        <dbReference type="ARBA" id="ARBA00023235"/>
    </source>
</evidence>
<dbReference type="PANTHER" id="PTHR21139:SF2">
    <property type="entry name" value="TRIOSEPHOSPHATE ISOMERASE"/>
    <property type="match status" value="1"/>
</dbReference>
<comment type="subcellular location">
    <subcellularLocation>
        <location evidence="2">Cytoplasm</location>
    </subcellularLocation>
</comment>
<name>A0A4R9BUH3_9MICO</name>
<comment type="pathway">
    <text evidence="2">Carbohydrate degradation; glycolysis; D-glyceraldehyde 3-phosphate from glycerone phosphate: step 1/1.</text>
</comment>
<gene>
    <name evidence="3" type="ORF">E3T51_02105</name>
</gene>
<comment type="catalytic activity">
    <reaction evidence="2">
        <text>D-glyceraldehyde 3-phosphate = dihydroxyacetone phosphate</text>
        <dbReference type="Rhea" id="RHEA:18585"/>
        <dbReference type="ChEBI" id="CHEBI:57642"/>
        <dbReference type="ChEBI" id="CHEBI:59776"/>
        <dbReference type="EC" id="5.3.1.1"/>
    </reaction>
</comment>
<keyword evidence="2" id="KW-0963">Cytoplasm</keyword>
<dbReference type="GO" id="GO:0006096">
    <property type="term" value="P:glycolytic process"/>
    <property type="evidence" value="ECO:0007669"/>
    <property type="project" value="UniProtKB-UniPathway"/>
</dbReference>
<organism evidence="3 4">
    <name type="scientific">Cryobacterium serini</name>
    <dbReference type="NCBI Taxonomy" id="1259201"/>
    <lineage>
        <taxon>Bacteria</taxon>
        <taxon>Bacillati</taxon>
        <taxon>Actinomycetota</taxon>
        <taxon>Actinomycetes</taxon>
        <taxon>Micrococcales</taxon>
        <taxon>Microbacteriaceae</taxon>
        <taxon>Cryobacterium</taxon>
    </lineage>
</organism>
<accession>A0A4R9BUH3</accession>
<reference evidence="3 4" key="1">
    <citation type="submission" date="2019-03" db="EMBL/GenBank/DDBJ databases">
        <title>Genomics of glacier-inhabiting Cryobacterium strains.</title>
        <authorList>
            <person name="Liu Q."/>
            <person name="Xin Y.-H."/>
        </authorList>
    </citation>
    <scope>NUCLEOTIDE SEQUENCE [LARGE SCALE GENOMIC DNA]</scope>
    <source>
        <strain evidence="3 4">Sr54</strain>
    </source>
</reference>
<dbReference type="UniPathway" id="UPA00138"/>
<keyword evidence="4" id="KW-1185">Reference proteome</keyword>
<comment type="caution">
    <text evidence="3">The sequence shown here is derived from an EMBL/GenBank/DDBJ whole genome shotgun (WGS) entry which is preliminary data.</text>
</comment>
<comment type="pathway">
    <text evidence="2">Carbohydrate biosynthesis; gluconeogenesis.</text>
</comment>
<keyword evidence="1 2" id="KW-0413">Isomerase</keyword>
<dbReference type="InterPro" id="IPR000652">
    <property type="entry name" value="Triosephosphate_isomerase"/>
</dbReference>
<dbReference type="AlphaFoldDB" id="A0A4R9BUH3"/>
<dbReference type="Gene3D" id="3.20.20.70">
    <property type="entry name" value="Aldolase class I"/>
    <property type="match status" value="1"/>
</dbReference>
<dbReference type="EMBL" id="SOHN01000005">
    <property type="protein sequence ID" value="TFD90752.1"/>
    <property type="molecule type" value="Genomic_DNA"/>
</dbReference>
<dbReference type="EC" id="5.3.1.1" evidence="2"/>
<evidence type="ECO:0000313" key="4">
    <source>
        <dbReference type="Proteomes" id="UP000297626"/>
    </source>
</evidence>
<dbReference type="SUPFAM" id="SSF51351">
    <property type="entry name" value="Triosephosphate isomerase (TIM)"/>
    <property type="match status" value="1"/>
</dbReference>
<dbReference type="GO" id="GO:0046166">
    <property type="term" value="P:glyceraldehyde-3-phosphate biosynthetic process"/>
    <property type="evidence" value="ECO:0007669"/>
    <property type="project" value="TreeGrafter"/>
</dbReference>
<keyword evidence="2" id="KW-0312">Gluconeogenesis</keyword>
<dbReference type="UniPathway" id="UPA00109">
    <property type="reaction ID" value="UER00189"/>
</dbReference>
<dbReference type="Proteomes" id="UP000297626">
    <property type="component" value="Unassembled WGS sequence"/>
</dbReference>
<evidence type="ECO:0000313" key="3">
    <source>
        <dbReference type="EMBL" id="TFD90752.1"/>
    </source>
</evidence>
<dbReference type="GO" id="GO:0006094">
    <property type="term" value="P:gluconeogenesis"/>
    <property type="evidence" value="ECO:0007669"/>
    <property type="project" value="UniProtKB-UniPathway"/>
</dbReference>